<sequence length="541" mass="57523">MPPLGYRRSTPSASAAESGAFRAVPDGRAARGTMRALALLVDRIVTLGTSGASDMPERAAVRDALRLLAARIREGAMLCRIIDGQFVLAGEAVDRGLTRDDPLLAGLLQRCFVHGVGGITVRQGAAPGELFTLASMLASAPRGDDVVPFSSDTPTTLSSIGAEPLPRELLRSWSVLVTPAERPTAHLLLTPAEGLAAISATMADGAGASPTVVALTRLASSHSDEAANAAVDQLVQLLDDAELRGEARVVEGIARACMAQLHAVGSGSTRLALERLLRRLQHRRTLELLGERLPEVPDRLQLLTLFARAGEIAVEILVNQLMRVQDATARRAYFDSIVSLDLGATLLFELVRDPRWFVVRNAVALLGEMGVEHADIAMLPLVAHEDDRIRIAVSRSLLRLGTVKALAGLHGLIDDRNAEVRRIAAAAYGLTSTASGSVRPPAARLAMALERETDEDVALEMLASLGRLGSADAVQRLLRIALPPQQPQDGTERPAPRESYLRVAAIESLIRARGQAVVPALEGLKNDPDPDVAAAAKRMDA</sequence>
<dbReference type="SUPFAM" id="SSF48371">
    <property type="entry name" value="ARM repeat"/>
    <property type="match status" value="1"/>
</dbReference>
<dbReference type="InterPro" id="IPR016024">
    <property type="entry name" value="ARM-type_fold"/>
</dbReference>
<dbReference type="Pfam" id="PF13646">
    <property type="entry name" value="HEAT_2"/>
    <property type="match status" value="1"/>
</dbReference>
<evidence type="ECO:0000313" key="2">
    <source>
        <dbReference type="EMBL" id="HCT58613.1"/>
    </source>
</evidence>
<evidence type="ECO:0000256" key="1">
    <source>
        <dbReference type="SAM" id="MobiDB-lite"/>
    </source>
</evidence>
<dbReference type="Proteomes" id="UP000264071">
    <property type="component" value="Unassembled WGS sequence"/>
</dbReference>
<accession>A0A3D4VBX3</accession>
<organism evidence="2 3">
    <name type="scientific">Gemmatimonas aurantiaca</name>
    <dbReference type="NCBI Taxonomy" id="173480"/>
    <lineage>
        <taxon>Bacteria</taxon>
        <taxon>Pseudomonadati</taxon>
        <taxon>Gemmatimonadota</taxon>
        <taxon>Gemmatimonadia</taxon>
        <taxon>Gemmatimonadales</taxon>
        <taxon>Gemmatimonadaceae</taxon>
        <taxon>Gemmatimonas</taxon>
    </lineage>
</organism>
<protein>
    <recommendedName>
        <fullName evidence="4">HEAT repeat domain-containing protein</fullName>
    </recommendedName>
</protein>
<proteinExistence type="predicted"/>
<name>A0A3D4VBX3_9BACT</name>
<evidence type="ECO:0000313" key="3">
    <source>
        <dbReference type="Proteomes" id="UP000264071"/>
    </source>
</evidence>
<dbReference type="AlphaFoldDB" id="A0A3D4VBX3"/>
<gene>
    <name evidence="2" type="ORF">DGD08_15520</name>
</gene>
<feature type="region of interest" description="Disordered" evidence="1">
    <location>
        <begin position="522"/>
        <end position="541"/>
    </location>
</feature>
<reference evidence="2 3" key="1">
    <citation type="journal article" date="2018" name="Nat. Biotechnol.">
        <title>A standardized bacterial taxonomy based on genome phylogeny substantially revises the tree of life.</title>
        <authorList>
            <person name="Parks D.H."/>
            <person name="Chuvochina M."/>
            <person name="Waite D.W."/>
            <person name="Rinke C."/>
            <person name="Skarshewski A."/>
            <person name="Chaumeil P.A."/>
            <person name="Hugenholtz P."/>
        </authorList>
    </citation>
    <scope>NUCLEOTIDE SEQUENCE [LARGE SCALE GENOMIC DNA]</scope>
    <source>
        <strain evidence="2">UBA8844</strain>
    </source>
</reference>
<dbReference type="InterPro" id="IPR011989">
    <property type="entry name" value="ARM-like"/>
</dbReference>
<evidence type="ECO:0008006" key="4">
    <source>
        <dbReference type="Google" id="ProtNLM"/>
    </source>
</evidence>
<dbReference type="EMBL" id="DPIY01000011">
    <property type="protein sequence ID" value="HCT58613.1"/>
    <property type="molecule type" value="Genomic_DNA"/>
</dbReference>
<comment type="caution">
    <text evidence="2">The sequence shown here is derived from an EMBL/GenBank/DDBJ whole genome shotgun (WGS) entry which is preliminary data.</text>
</comment>
<dbReference type="Gene3D" id="1.25.10.10">
    <property type="entry name" value="Leucine-rich Repeat Variant"/>
    <property type="match status" value="2"/>
</dbReference>